<protein>
    <recommendedName>
        <fullName evidence="5">NAD-dependent epimerase/dehydratase domain-containing protein</fullName>
    </recommendedName>
</protein>
<dbReference type="EMBL" id="LAZR01002208">
    <property type="protein sequence ID" value="KKN33068.1"/>
    <property type="molecule type" value="Genomic_DNA"/>
</dbReference>
<dbReference type="InterPro" id="IPR036291">
    <property type="entry name" value="NAD(P)-bd_dom_sf"/>
</dbReference>
<gene>
    <name evidence="4" type="ORF">LCGC14_0807490</name>
</gene>
<dbReference type="InterPro" id="IPR016040">
    <property type="entry name" value="NAD(P)-bd_dom"/>
</dbReference>
<name>A0A0F9SV56_9ZZZZ</name>
<accession>A0A0F9SV56</accession>
<evidence type="ECO:0008006" key="5">
    <source>
        <dbReference type="Google" id="ProtNLM"/>
    </source>
</evidence>
<sequence>MSKKVLITGGAGFIGSHLVDKLVNEKDYDVTVLDLLEEQVHGNTDKPPEYLNKKAKFLKGSVTNYGNLEELVGENDIIFHMAAMVGVGQSMYQIKKYVDNNILGVANLLDILVNKDHSVEKMVIASSNTVYGEGRSRCGNCGIFYPNLRSQQQLEMKNWEITCPSCGQKSESILTDEKSPFNSSSIYALSKQVQEEMALMVGSTYGINTTILRFFLVYGSRQALSNPYTGVCSIFISRLLQGKSPIIFEDGNQSRDFVNVYDVCKALLLSINKKEADGEIFNVGSGIPITINEVAERIIEKINPNLKPNYNQQYRVGDIRHCIADISKIKNKLGYEPTVTFKNGIDELMKWIKTQKDCIQKHSHNAIEELREKDLLK</sequence>
<evidence type="ECO:0000259" key="3">
    <source>
        <dbReference type="Pfam" id="PF16363"/>
    </source>
</evidence>
<comment type="caution">
    <text evidence="4">The sequence shown here is derived from an EMBL/GenBank/DDBJ whole genome shotgun (WGS) entry which is preliminary data.</text>
</comment>
<evidence type="ECO:0000256" key="1">
    <source>
        <dbReference type="ARBA" id="ARBA00007637"/>
    </source>
</evidence>
<dbReference type="PRINTS" id="PR01713">
    <property type="entry name" value="NUCEPIMERASE"/>
</dbReference>
<dbReference type="AlphaFoldDB" id="A0A0F9SV56"/>
<dbReference type="Pfam" id="PF16363">
    <property type="entry name" value="GDP_Man_Dehyd"/>
    <property type="match status" value="1"/>
</dbReference>
<dbReference type="InterPro" id="IPR001509">
    <property type="entry name" value="Epimerase_deHydtase"/>
</dbReference>
<dbReference type="PANTHER" id="PTHR43000">
    <property type="entry name" value="DTDP-D-GLUCOSE 4,6-DEHYDRATASE-RELATED"/>
    <property type="match status" value="1"/>
</dbReference>
<evidence type="ECO:0000313" key="4">
    <source>
        <dbReference type="EMBL" id="KKN33068.1"/>
    </source>
</evidence>
<dbReference type="Pfam" id="PF01370">
    <property type="entry name" value="Epimerase"/>
    <property type="match status" value="1"/>
</dbReference>
<dbReference type="Gene3D" id="3.40.50.720">
    <property type="entry name" value="NAD(P)-binding Rossmann-like Domain"/>
    <property type="match status" value="1"/>
</dbReference>
<organism evidence="4">
    <name type="scientific">marine sediment metagenome</name>
    <dbReference type="NCBI Taxonomy" id="412755"/>
    <lineage>
        <taxon>unclassified sequences</taxon>
        <taxon>metagenomes</taxon>
        <taxon>ecological metagenomes</taxon>
    </lineage>
</organism>
<feature type="domain" description="NAD(P)-binding" evidence="3">
    <location>
        <begin position="6"/>
        <end position="134"/>
    </location>
</feature>
<proteinExistence type="inferred from homology"/>
<feature type="domain" description="NAD-dependent epimerase/dehydratase" evidence="2">
    <location>
        <begin position="169"/>
        <end position="284"/>
    </location>
</feature>
<evidence type="ECO:0000259" key="2">
    <source>
        <dbReference type="Pfam" id="PF01370"/>
    </source>
</evidence>
<reference evidence="4" key="1">
    <citation type="journal article" date="2015" name="Nature">
        <title>Complex archaea that bridge the gap between prokaryotes and eukaryotes.</title>
        <authorList>
            <person name="Spang A."/>
            <person name="Saw J.H."/>
            <person name="Jorgensen S.L."/>
            <person name="Zaremba-Niedzwiedzka K."/>
            <person name="Martijn J."/>
            <person name="Lind A.E."/>
            <person name="van Eijk R."/>
            <person name="Schleper C."/>
            <person name="Guy L."/>
            <person name="Ettema T.J."/>
        </authorList>
    </citation>
    <scope>NUCLEOTIDE SEQUENCE</scope>
</reference>
<dbReference type="SUPFAM" id="SSF51735">
    <property type="entry name" value="NAD(P)-binding Rossmann-fold domains"/>
    <property type="match status" value="1"/>
</dbReference>
<comment type="similarity">
    <text evidence="1">Belongs to the NAD(P)-dependent epimerase/dehydratase family.</text>
</comment>